<evidence type="ECO:0000313" key="9">
    <source>
        <dbReference type="EMBL" id="KAG4414800.1"/>
    </source>
</evidence>
<keyword evidence="10" id="KW-1185">Reference proteome</keyword>
<dbReference type="PANTHER" id="PTHR43739">
    <property type="entry name" value="XYLOGLUCANASE (EUROFUNG)"/>
    <property type="match status" value="1"/>
</dbReference>
<name>A0A8H7T978_9HELO</name>
<keyword evidence="5" id="KW-0326">Glycosidase</keyword>
<dbReference type="AlphaFoldDB" id="A0A8H7T978"/>
<dbReference type="PANTHER" id="PTHR43739:SF2">
    <property type="entry name" value="OLIGOXYLOGLUCAN-REDUCING END-SPECIFIC XYLOGLUCANASE-RELATED"/>
    <property type="match status" value="1"/>
</dbReference>
<sequence length="719" mass="76138">MRSMFFFGSLVCSTVSAYTWKSVRIGGGGGFVPGIVFNPTEKGLAFARTDIGGLYRLNADDSWTALQDYVNDTLWNEWGVDAVATDPVEPKRVYAAVGMYTNSWDPRNGTILRSEDYGTTWTRTSLPFKVGGNMPGRGMGERLAIDPQNNKIIYFGARSGNGLWKSVDRGVTFQKVASFTATGTYQADATDTSGYSNDINGLAAIEFDPTSTLINGATSRIYVGTADRTSSTWVSEDAGESWTAMAGQPSGVFPHKMKFSAAEKALYITYNSESGPYSAGTGSVYRISSNGTFSNITPAWVVTNNVTIGYGGLALDIQNPGTLMVTAMNLWGPDVQIFRSNNSGASWTTIWDYVGGVQQNYYTYDTENAPWLNNQRQPGDTKILGWMVEALEIDPFDSNHWLYGTGATIYGGRNLESWPAVHVTSLADGIEETAVLDLISPPGINIPLISGVADVAGFVHKDLAVSPDDVFEDPFWTSTTALDYAGLAPKNILRIGDLKLASSSDAGSTWTLNTAVPAASGGSIAFSADASTIVWTSSAGSLLVSNGSSTTVASLPTGIAIASDKVDPNFFYAGDEKGVYVSSDGGQTFVSSANITSYGVGLLAVHPAKAGDVWYSTNTGIYHSTDFGKTFTASPGVQSGTHIAVGKGAGNGTSVFAFATVENTVALRKSVDDGSTWEVISDAVHGFGSANPNPLAASWETEGLVFVGTNGRGIFYGLP</sequence>
<evidence type="ECO:0000313" key="10">
    <source>
        <dbReference type="Proteomes" id="UP000664132"/>
    </source>
</evidence>
<keyword evidence="3" id="KW-0136">Cellulose degradation</keyword>
<dbReference type="Gene3D" id="2.130.10.10">
    <property type="entry name" value="YVTN repeat-like/Quinoprotein amine dehydrogenase"/>
    <property type="match status" value="2"/>
</dbReference>
<dbReference type="SUPFAM" id="SSF110296">
    <property type="entry name" value="Oligoxyloglucan reducing end-specific cellobiohydrolase"/>
    <property type="match status" value="2"/>
</dbReference>
<evidence type="ECO:0008006" key="11">
    <source>
        <dbReference type="Google" id="ProtNLM"/>
    </source>
</evidence>
<proteinExistence type="inferred from homology"/>
<evidence type="ECO:0000256" key="3">
    <source>
        <dbReference type="ARBA" id="ARBA00023001"/>
    </source>
</evidence>
<keyword evidence="2" id="KW-0378">Hydrolase</keyword>
<dbReference type="GO" id="GO:0010411">
    <property type="term" value="P:xyloglucan metabolic process"/>
    <property type="evidence" value="ECO:0007669"/>
    <property type="project" value="TreeGrafter"/>
</dbReference>
<dbReference type="EMBL" id="JAFJYH010000248">
    <property type="protein sequence ID" value="KAG4414800.1"/>
    <property type="molecule type" value="Genomic_DNA"/>
</dbReference>
<evidence type="ECO:0000256" key="7">
    <source>
        <dbReference type="ARBA" id="ARBA00037986"/>
    </source>
</evidence>
<dbReference type="GO" id="GO:0016798">
    <property type="term" value="F:hydrolase activity, acting on glycosyl bonds"/>
    <property type="evidence" value="ECO:0007669"/>
    <property type="project" value="UniProtKB-KW"/>
</dbReference>
<accession>A0A8H7T978</accession>
<gene>
    <name evidence="9" type="ORF">IFR04_012072</name>
</gene>
<keyword evidence="4" id="KW-0119">Carbohydrate metabolism</keyword>
<comment type="similarity">
    <text evidence="7">Belongs to the glycosyl hydrolase 74 family.</text>
</comment>
<dbReference type="InterPro" id="IPR052025">
    <property type="entry name" value="Xyloglucanase_GH74"/>
</dbReference>
<comment type="caution">
    <text evidence="9">The sequence shown here is derived from an EMBL/GenBank/DDBJ whole genome shotgun (WGS) entry which is preliminary data.</text>
</comment>
<evidence type="ECO:0000256" key="6">
    <source>
        <dbReference type="ARBA" id="ARBA00023326"/>
    </source>
</evidence>
<evidence type="ECO:0000256" key="4">
    <source>
        <dbReference type="ARBA" id="ARBA00023277"/>
    </source>
</evidence>
<feature type="chain" id="PRO_5034151113" description="Glycoside hydrolase family 74 protein" evidence="8">
    <location>
        <begin position="18"/>
        <end position="719"/>
    </location>
</feature>
<reference evidence="9" key="1">
    <citation type="submission" date="2021-02" db="EMBL/GenBank/DDBJ databases">
        <title>Genome sequence Cadophora malorum strain M34.</title>
        <authorList>
            <person name="Stefanovic E."/>
            <person name="Vu D."/>
            <person name="Scully C."/>
            <person name="Dijksterhuis J."/>
            <person name="Roader J."/>
            <person name="Houbraken J."/>
        </authorList>
    </citation>
    <scope>NUCLEOTIDE SEQUENCE</scope>
    <source>
        <strain evidence="9">M34</strain>
    </source>
</reference>
<dbReference type="InterPro" id="IPR015943">
    <property type="entry name" value="WD40/YVTN_repeat-like_dom_sf"/>
</dbReference>
<dbReference type="Proteomes" id="UP000664132">
    <property type="component" value="Unassembled WGS sequence"/>
</dbReference>
<organism evidence="9 10">
    <name type="scientific">Cadophora malorum</name>
    <dbReference type="NCBI Taxonomy" id="108018"/>
    <lineage>
        <taxon>Eukaryota</taxon>
        <taxon>Fungi</taxon>
        <taxon>Dikarya</taxon>
        <taxon>Ascomycota</taxon>
        <taxon>Pezizomycotina</taxon>
        <taxon>Leotiomycetes</taxon>
        <taxon>Helotiales</taxon>
        <taxon>Ploettnerulaceae</taxon>
        <taxon>Cadophora</taxon>
    </lineage>
</organism>
<dbReference type="FunFam" id="2.130.10.10:FF:000534">
    <property type="entry name" value="Xyloglucanase Xgh74A"/>
    <property type="match status" value="1"/>
</dbReference>
<evidence type="ECO:0000256" key="1">
    <source>
        <dbReference type="ARBA" id="ARBA00022729"/>
    </source>
</evidence>
<evidence type="ECO:0000256" key="8">
    <source>
        <dbReference type="SAM" id="SignalP"/>
    </source>
</evidence>
<dbReference type="GO" id="GO:0030245">
    <property type="term" value="P:cellulose catabolic process"/>
    <property type="evidence" value="ECO:0007669"/>
    <property type="project" value="UniProtKB-KW"/>
</dbReference>
<keyword evidence="6" id="KW-0624">Polysaccharide degradation</keyword>
<keyword evidence="1 8" id="KW-0732">Signal</keyword>
<protein>
    <recommendedName>
        <fullName evidence="11">Glycoside hydrolase family 74 protein</fullName>
    </recommendedName>
</protein>
<evidence type="ECO:0000256" key="2">
    <source>
        <dbReference type="ARBA" id="ARBA00022801"/>
    </source>
</evidence>
<dbReference type="OrthoDB" id="2151161at2759"/>
<feature type="signal peptide" evidence="8">
    <location>
        <begin position="1"/>
        <end position="17"/>
    </location>
</feature>
<evidence type="ECO:0000256" key="5">
    <source>
        <dbReference type="ARBA" id="ARBA00023295"/>
    </source>
</evidence>